<reference evidence="2 3" key="1">
    <citation type="submission" date="2021-03" db="EMBL/GenBank/DDBJ databases">
        <title>Flavobacterium kribbensis sp. nov, an endophytic bacteria, isolated from soybean.</title>
        <authorList>
            <person name="Lee J."/>
            <person name="Seo J."/>
        </authorList>
    </citation>
    <scope>NUCLEOTIDE SEQUENCE [LARGE SCALE GENOMIC DNA]</scope>
    <source>
        <strain evidence="2 3">BB8</strain>
    </source>
</reference>
<organism evidence="2 3">
    <name type="scientific">Flavobacterium endoglycinae</name>
    <dbReference type="NCBI Taxonomy" id="2816357"/>
    <lineage>
        <taxon>Bacteria</taxon>
        <taxon>Pseudomonadati</taxon>
        <taxon>Bacteroidota</taxon>
        <taxon>Flavobacteriia</taxon>
        <taxon>Flavobacteriales</taxon>
        <taxon>Flavobacteriaceae</taxon>
        <taxon>Flavobacterium</taxon>
    </lineage>
</organism>
<gene>
    <name evidence="2" type="ORF">J0383_00740</name>
</gene>
<feature type="compositionally biased region" description="Low complexity" evidence="1">
    <location>
        <begin position="11"/>
        <end position="28"/>
    </location>
</feature>
<dbReference type="EMBL" id="CP071448">
    <property type="protein sequence ID" value="QSW89356.1"/>
    <property type="molecule type" value="Genomic_DNA"/>
</dbReference>
<dbReference type="Proteomes" id="UP000663440">
    <property type="component" value="Chromosome"/>
</dbReference>
<dbReference type="RefSeq" id="WP_207296549.1">
    <property type="nucleotide sequence ID" value="NZ_CP071448.1"/>
</dbReference>
<name>A0ABX7QFK8_9FLAO</name>
<evidence type="ECO:0000313" key="2">
    <source>
        <dbReference type="EMBL" id="QSW89356.1"/>
    </source>
</evidence>
<feature type="region of interest" description="Disordered" evidence="1">
    <location>
        <begin position="1"/>
        <end position="33"/>
    </location>
</feature>
<proteinExistence type="predicted"/>
<accession>A0ABX7QFK8</accession>
<protein>
    <submittedName>
        <fullName evidence="2">Uncharacterized protein</fullName>
    </submittedName>
</protein>
<keyword evidence="3" id="KW-1185">Reference proteome</keyword>
<evidence type="ECO:0000256" key="1">
    <source>
        <dbReference type="SAM" id="MobiDB-lite"/>
    </source>
</evidence>
<evidence type="ECO:0000313" key="3">
    <source>
        <dbReference type="Proteomes" id="UP000663440"/>
    </source>
</evidence>
<sequence length="92" mass="9913">MEPYQKKTALSNSEVTAANASNTNSASVQLKDNRPESVAQFTKVHHNPTKKKYIPKALGKKQVADSAAALAIKKASPVPISNKEARRQAQGK</sequence>